<dbReference type="InterPro" id="IPR038071">
    <property type="entry name" value="UROD/MetE-like_sf"/>
</dbReference>
<accession>A0A9D1SRZ9</accession>
<reference evidence="1" key="1">
    <citation type="submission" date="2020-10" db="EMBL/GenBank/DDBJ databases">
        <authorList>
            <person name="Gilroy R."/>
        </authorList>
    </citation>
    <scope>NUCLEOTIDE SEQUENCE</scope>
    <source>
        <strain evidence="1">CHK154-7741</strain>
    </source>
</reference>
<reference evidence="1" key="2">
    <citation type="journal article" date="2021" name="PeerJ">
        <title>Extensive microbial diversity within the chicken gut microbiome revealed by metagenomics and culture.</title>
        <authorList>
            <person name="Gilroy R."/>
            <person name="Ravi A."/>
            <person name="Getino M."/>
            <person name="Pursley I."/>
            <person name="Horton D.L."/>
            <person name="Alikhan N.F."/>
            <person name="Baker D."/>
            <person name="Gharbi K."/>
            <person name="Hall N."/>
            <person name="Watson M."/>
            <person name="Adriaenssens E.M."/>
            <person name="Foster-Nyarko E."/>
            <person name="Jarju S."/>
            <person name="Secka A."/>
            <person name="Antonio M."/>
            <person name="Oren A."/>
            <person name="Chaudhuri R.R."/>
            <person name="La Ragione R."/>
            <person name="Hildebrand F."/>
            <person name="Pallen M.J."/>
        </authorList>
    </citation>
    <scope>NUCLEOTIDE SEQUENCE</scope>
    <source>
        <strain evidence="1">CHK154-7741</strain>
    </source>
</reference>
<dbReference type="Gene3D" id="3.20.20.210">
    <property type="match status" value="1"/>
</dbReference>
<dbReference type="SUPFAM" id="SSF51726">
    <property type="entry name" value="UROD/MetE-like"/>
    <property type="match status" value="1"/>
</dbReference>
<dbReference type="EMBL" id="DVOD01000043">
    <property type="protein sequence ID" value="HIU92622.1"/>
    <property type="molecule type" value="Genomic_DNA"/>
</dbReference>
<proteinExistence type="predicted"/>
<comment type="caution">
    <text evidence="1">The sequence shown here is derived from an EMBL/GenBank/DDBJ whole genome shotgun (WGS) entry which is preliminary data.</text>
</comment>
<evidence type="ECO:0000313" key="1">
    <source>
        <dbReference type="EMBL" id="HIU92622.1"/>
    </source>
</evidence>
<evidence type="ECO:0008006" key="3">
    <source>
        <dbReference type="Google" id="ProtNLM"/>
    </source>
</evidence>
<dbReference type="AlphaFoldDB" id="A0A9D1SRZ9"/>
<evidence type="ECO:0000313" key="2">
    <source>
        <dbReference type="Proteomes" id="UP000886748"/>
    </source>
</evidence>
<dbReference type="Proteomes" id="UP000886748">
    <property type="component" value="Unassembled WGS sequence"/>
</dbReference>
<protein>
    <recommendedName>
        <fullName evidence="3">Methionine synthase</fullName>
    </recommendedName>
</protein>
<organism evidence="1 2">
    <name type="scientific">Candidatus Limenecus avicola</name>
    <dbReference type="NCBI Taxonomy" id="2840847"/>
    <lineage>
        <taxon>Bacteria</taxon>
        <taxon>Bacillati</taxon>
        <taxon>Bacillota</taxon>
        <taxon>Clostridia</taxon>
        <taxon>Eubacteriales</taxon>
        <taxon>Clostridiaceae</taxon>
        <taxon>Clostridiaceae incertae sedis</taxon>
        <taxon>Candidatus Limenecus</taxon>
    </lineage>
</organism>
<gene>
    <name evidence="1" type="ORF">IAD26_05750</name>
</gene>
<sequence>MSNLTLKATAVGSLPHKDAKEAIGLIFDTFKEIPFWPQLANVDRHEDMTVQYIQGIPGIIYDEKNCKYCYDAQSDKFFEELEEFFMDYEAIVNEKDFTNLDKYAITAPYTSAIPLYLEKFKQGHYSYAKCHIIGPFTWGTSLCGEDGVCAFYDETYREVLIKGLTLKAVWQIQQIKKANPDAKPVMFMDEPVMSQYGTSAFITVKKEEVVDALKEISDIIKDFGGLCAVHCCGKSDWSVLIEAGVDIINFDAFSYSKSLGAYAKDMEKFLKSGGYIAWGIVPTLDKDALEKTNLEELEQKFESAVDDLVQKSKGKIDTDTVIKQSFFTPSCGAGGLPMELAKKAMVLVNELSDSLKQKYGVN</sequence>
<name>A0A9D1SRZ9_9CLOT</name>